<evidence type="ECO:0000256" key="2">
    <source>
        <dbReference type="ARBA" id="ARBA00022761"/>
    </source>
</evidence>
<dbReference type="GO" id="GO:0045735">
    <property type="term" value="F:nutrient reservoir activity"/>
    <property type="evidence" value="ECO:0007669"/>
    <property type="project" value="UniProtKB-KW"/>
</dbReference>
<evidence type="ECO:0000259" key="7">
    <source>
        <dbReference type="SMART" id="SM00835"/>
    </source>
</evidence>
<dbReference type="PROSITE" id="PS00305">
    <property type="entry name" value="11S_SEED_STORAGE"/>
    <property type="match status" value="1"/>
</dbReference>
<dbReference type="Gene3D" id="2.60.120.10">
    <property type="entry name" value="Jelly Rolls"/>
    <property type="match status" value="2"/>
</dbReference>
<evidence type="ECO:0000256" key="1">
    <source>
        <dbReference type="ARBA" id="ARBA00007178"/>
    </source>
</evidence>
<evidence type="ECO:0000256" key="4">
    <source>
        <dbReference type="ARBA" id="ARBA00023157"/>
    </source>
</evidence>
<feature type="region of interest" description="Disordered" evidence="6">
    <location>
        <begin position="42"/>
        <end position="68"/>
    </location>
</feature>
<dbReference type="AlphaFoldDB" id="A0A4S4DIE5"/>
<sequence length="383" mass="43350">MRNTLRPNALSLPNYHPAPRLIYIEQGEGLLGVTFPGCAETFQSEKSQEGRGEEEQEEGGSSRRDYHQKIPRIRRGDIIALPPGVNHWCYNDGNEDLIAVSINDLNHQSNQLDQKLRAYYLAGGAPRRGQQGLRSQEARETFNSVMDGFDPQLLAEAMNVPEELVRRMQNQNERGLIVIAQEGMSMIRPDEREEQGEYGFRSNGFEETFCTMRLHQNIDERREADIYSKQASRINIVNQHKLPILRFLDMSAERGNLYPNALYTPHWTINSHSIVYVTRGQAQVQIVDNRGQNVMNDRVNEGEMFVIPQYFAPTMRAGTNGLEFLSFRTNGSPLKSAVGGYTSVLRAMPLEVITNAYKMSPSQAEGLKFNTGRQTYLASGRSS</sequence>
<dbReference type="InterPro" id="IPR011051">
    <property type="entry name" value="RmlC_Cupin_sf"/>
</dbReference>
<proteinExistence type="inferred from homology"/>
<keyword evidence="9" id="KW-1185">Reference proteome</keyword>
<dbReference type="Pfam" id="PF00190">
    <property type="entry name" value="Cupin_1"/>
    <property type="match status" value="2"/>
</dbReference>
<dbReference type="InterPro" id="IPR006044">
    <property type="entry name" value="11S_seedstore_pln"/>
</dbReference>
<comment type="subunit">
    <text evidence="5">Hexamer; each subunit is composed of an acidic and a basic chain derived from a single precursor and linked by a disulfide bond.</text>
</comment>
<dbReference type="InterPro" id="IPR014710">
    <property type="entry name" value="RmlC-like_jellyroll"/>
</dbReference>
<comment type="similarity">
    <text evidence="1 5">Belongs to the 11S seed storage protein (globulins) family.</text>
</comment>
<organism evidence="8 9">
    <name type="scientific">Camellia sinensis var. sinensis</name>
    <name type="common">China tea</name>
    <dbReference type="NCBI Taxonomy" id="542762"/>
    <lineage>
        <taxon>Eukaryota</taxon>
        <taxon>Viridiplantae</taxon>
        <taxon>Streptophyta</taxon>
        <taxon>Embryophyta</taxon>
        <taxon>Tracheophyta</taxon>
        <taxon>Spermatophyta</taxon>
        <taxon>Magnoliopsida</taxon>
        <taxon>eudicotyledons</taxon>
        <taxon>Gunneridae</taxon>
        <taxon>Pentapetalae</taxon>
        <taxon>asterids</taxon>
        <taxon>Ericales</taxon>
        <taxon>Theaceae</taxon>
        <taxon>Camellia</taxon>
    </lineage>
</organism>
<gene>
    <name evidence="8" type="ORF">TEA_003145</name>
</gene>
<name>A0A4S4DIE5_CAMSN</name>
<dbReference type="EMBL" id="SDRB02011156">
    <property type="protein sequence ID" value="THG02590.1"/>
    <property type="molecule type" value="Genomic_DNA"/>
</dbReference>
<feature type="domain" description="Cupin type-1" evidence="7">
    <location>
        <begin position="216"/>
        <end position="365"/>
    </location>
</feature>
<protein>
    <recommendedName>
        <fullName evidence="7">Cupin type-1 domain-containing protein</fullName>
    </recommendedName>
</protein>
<comment type="function">
    <text evidence="5">Seed storage protein.</text>
</comment>
<evidence type="ECO:0000313" key="9">
    <source>
        <dbReference type="Proteomes" id="UP000306102"/>
    </source>
</evidence>
<dbReference type="CDD" id="cd02242">
    <property type="entry name" value="cupin_11S_legumin_N"/>
    <property type="match status" value="1"/>
</dbReference>
<dbReference type="PANTHER" id="PTHR31189:SF54">
    <property type="entry name" value="11S GLOBULIN SEED STORAGE PROTEIN 2-LIKE"/>
    <property type="match status" value="1"/>
</dbReference>
<evidence type="ECO:0000256" key="6">
    <source>
        <dbReference type="SAM" id="MobiDB-lite"/>
    </source>
</evidence>
<keyword evidence="3 5" id="KW-0708">Seed storage protein</keyword>
<comment type="caution">
    <text evidence="8">The sequence shown here is derived from an EMBL/GenBank/DDBJ whole genome shotgun (WGS) entry which is preliminary data.</text>
</comment>
<dbReference type="FunFam" id="2.60.120.10:FF:000073">
    <property type="entry name" value="Glycinin G1"/>
    <property type="match status" value="1"/>
</dbReference>
<evidence type="ECO:0000256" key="5">
    <source>
        <dbReference type="RuleBase" id="RU003681"/>
    </source>
</evidence>
<dbReference type="Proteomes" id="UP000306102">
    <property type="component" value="Unassembled WGS sequence"/>
</dbReference>
<dbReference type="InterPro" id="IPR050253">
    <property type="entry name" value="Seed_Storage-Functional"/>
</dbReference>
<keyword evidence="2 5" id="KW-0758">Storage protein</keyword>
<keyword evidence="4 5" id="KW-1015">Disulfide bond</keyword>
<reference evidence="8 9" key="1">
    <citation type="journal article" date="2018" name="Proc. Natl. Acad. Sci. U.S.A.">
        <title>Draft genome sequence of Camellia sinensis var. sinensis provides insights into the evolution of the tea genome and tea quality.</title>
        <authorList>
            <person name="Wei C."/>
            <person name="Yang H."/>
            <person name="Wang S."/>
            <person name="Zhao J."/>
            <person name="Liu C."/>
            <person name="Gao L."/>
            <person name="Xia E."/>
            <person name="Lu Y."/>
            <person name="Tai Y."/>
            <person name="She G."/>
            <person name="Sun J."/>
            <person name="Cao H."/>
            <person name="Tong W."/>
            <person name="Gao Q."/>
            <person name="Li Y."/>
            <person name="Deng W."/>
            <person name="Jiang X."/>
            <person name="Wang W."/>
            <person name="Chen Q."/>
            <person name="Zhang S."/>
            <person name="Li H."/>
            <person name="Wu J."/>
            <person name="Wang P."/>
            <person name="Li P."/>
            <person name="Shi C."/>
            <person name="Zheng F."/>
            <person name="Jian J."/>
            <person name="Huang B."/>
            <person name="Shan D."/>
            <person name="Shi M."/>
            <person name="Fang C."/>
            <person name="Yue Y."/>
            <person name="Li F."/>
            <person name="Li D."/>
            <person name="Wei S."/>
            <person name="Han B."/>
            <person name="Jiang C."/>
            <person name="Yin Y."/>
            <person name="Xia T."/>
            <person name="Zhang Z."/>
            <person name="Bennetzen J.L."/>
            <person name="Zhao S."/>
            <person name="Wan X."/>
        </authorList>
    </citation>
    <scope>NUCLEOTIDE SEQUENCE [LARGE SCALE GENOMIC DNA]</scope>
    <source>
        <strain evidence="9">cv. Shuchazao</strain>
        <tissue evidence="8">Leaf</tissue>
    </source>
</reference>
<feature type="domain" description="Cupin type-1" evidence="7">
    <location>
        <begin position="1"/>
        <end position="166"/>
    </location>
</feature>
<accession>A0A4S4DIE5</accession>
<dbReference type="InterPro" id="IPR022379">
    <property type="entry name" value="11S_seedstore_CS"/>
</dbReference>
<dbReference type="CDD" id="cd02243">
    <property type="entry name" value="cupin_11S_legumin_C"/>
    <property type="match status" value="1"/>
</dbReference>
<dbReference type="PANTHER" id="PTHR31189">
    <property type="entry name" value="OS03G0336100 PROTEIN-RELATED"/>
    <property type="match status" value="1"/>
</dbReference>
<dbReference type="InterPro" id="IPR006045">
    <property type="entry name" value="Cupin_1"/>
</dbReference>
<dbReference type="STRING" id="542762.A0A4S4DIE5"/>
<dbReference type="SMART" id="SM00835">
    <property type="entry name" value="Cupin_1"/>
    <property type="match status" value="2"/>
</dbReference>
<evidence type="ECO:0000256" key="3">
    <source>
        <dbReference type="ARBA" id="ARBA00023129"/>
    </source>
</evidence>
<dbReference type="PRINTS" id="PR00439">
    <property type="entry name" value="11SGLOBULIN"/>
</dbReference>
<evidence type="ECO:0000313" key="8">
    <source>
        <dbReference type="EMBL" id="THG02590.1"/>
    </source>
</evidence>
<dbReference type="SUPFAM" id="SSF51182">
    <property type="entry name" value="RmlC-like cupins"/>
    <property type="match status" value="1"/>
</dbReference>